<sequence length="169" mass="19964">MHTLSVLSLSFFSKIKYYSYRIEKNKSKKYGFEKLFATKITELSDKDTLVEKSIILFERYFNLVFSVFKKDKPTSRNEPKTSFLLSKFWGGWVNLLNVFLEEDLDWKSVENELNKIKSNIMELRQMENYNDIIFKPDELVIPDSSHSPTKVGKFLNQNRQQPVSIQDIS</sequence>
<organism evidence="1 2">
    <name type="scientific">Anabaena lutea FACHB-196</name>
    <dbReference type="NCBI Taxonomy" id="2692881"/>
    <lineage>
        <taxon>Bacteria</taxon>
        <taxon>Bacillati</taxon>
        <taxon>Cyanobacteriota</taxon>
        <taxon>Cyanophyceae</taxon>
        <taxon>Nostocales</taxon>
        <taxon>Nostocaceae</taxon>
        <taxon>Anabaena</taxon>
    </lineage>
</organism>
<dbReference type="RefSeq" id="WP_190719175.1">
    <property type="nucleotide sequence ID" value="NZ_JACJST010000029.1"/>
</dbReference>
<reference evidence="1 2" key="1">
    <citation type="journal article" date="2020" name="ISME J.">
        <title>Comparative genomics reveals insights into cyanobacterial evolution and habitat adaptation.</title>
        <authorList>
            <person name="Chen M.Y."/>
            <person name="Teng W.K."/>
            <person name="Zhao L."/>
            <person name="Hu C.X."/>
            <person name="Zhou Y.K."/>
            <person name="Han B.P."/>
            <person name="Song L.R."/>
            <person name="Shu W.S."/>
        </authorList>
    </citation>
    <scope>NUCLEOTIDE SEQUENCE [LARGE SCALE GENOMIC DNA]</scope>
    <source>
        <strain evidence="1 2">FACHB-196</strain>
    </source>
</reference>
<evidence type="ECO:0000313" key="2">
    <source>
        <dbReference type="Proteomes" id="UP000640531"/>
    </source>
</evidence>
<keyword evidence="2" id="KW-1185">Reference proteome</keyword>
<gene>
    <name evidence="1" type="ORF">H6G59_23240</name>
</gene>
<accession>A0ABR8FKN4</accession>
<comment type="caution">
    <text evidence="1">The sequence shown here is derived from an EMBL/GenBank/DDBJ whole genome shotgun (WGS) entry which is preliminary data.</text>
</comment>
<proteinExistence type="predicted"/>
<name>A0ABR8FKN4_9NOST</name>
<protein>
    <submittedName>
        <fullName evidence="1">Uncharacterized protein</fullName>
    </submittedName>
</protein>
<evidence type="ECO:0000313" key="1">
    <source>
        <dbReference type="EMBL" id="MBD2570755.1"/>
    </source>
</evidence>
<dbReference type="EMBL" id="JACJST010000029">
    <property type="protein sequence ID" value="MBD2570755.1"/>
    <property type="molecule type" value="Genomic_DNA"/>
</dbReference>
<dbReference type="Proteomes" id="UP000640531">
    <property type="component" value="Unassembled WGS sequence"/>
</dbReference>